<dbReference type="PROSITE" id="PS51745">
    <property type="entry name" value="PB1"/>
    <property type="match status" value="1"/>
</dbReference>
<feature type="compositionally biased region" description="Polar residues" evidence="1">
    <location>
        <begin position="236"/>
        <end position="245"/>
    </location>
</feature>
<dbReference type="Pfam" id="PF00564">
    <property type="entry name" value="PB1"/>
    <property type="match status" value="1"/>
</dbReference>
<dbReference type="AlphaFoldDB" id="A0A397SFY0"/>
<feature type="region of interest" description="Disordered" evidence="1">
    <location>
        <begin position="96"/>
        <end position="263"/>
    </location>
</feature>
<proteinExistence type="predicted"/>
<dbReference type="Proteomes" id="UP000265703">
    <property type="component" value="Unassembled WGS sequence"/>
</dbReference>
<feature type="compositionally biased region" description="Basic and acidic residues" evidence="1">
    <location>
        <begin position="250"/>
        <end position="260"/>
    </location>
</feature>
<dbReference type="PANTHER" id="PTHR20930">
    <property type="entry name" value="OVARIAN CARCINOMA ANTIGEN CA125-RELATED"/>
    <property type="match status" value="1"/>
</dbReference>
<accession>A0A397SFY0</accession>
<dbReference type="Gene3D" id="3.10.20.90">
    <property type="entry name" value="Phosphatidylinositol 3-kinase Catalytic Subunit, Chain A, domain 1"/>
    <property type="match status" value="1"/>
</dbReference>
<feature type="domain" description="PB1" evidence="2">
    <location>
        <begin position="1"/>
        <end position="75"/>
    </location>
</feature>
<protein>
    <recommendedName>
        <fullName evidence="2">PB1 domain-containing protein</fullName>
    </recommendedName>
</protein>
<dbReference type="SUPFAM" id="SSF54277">
    <property type="entry name" value="CAD &amp; PB1 domains"/>
    <property type="match status" value="1"/>
</dbReference>
<evidence type="ECO:0000259" key="2">
    <source>
        <dbReference type="PROSITE" id="PS51745"/>
    </source>
</evidence>
<sequence length="368" mass="41290">MASIKVTYGKTSRKFTIASNTTWSEFESQLHDLFNIPNETSISISYVDEDGDVITLSTDSELQQILSDQESFGANVKFNVYTSENSDNNSWVLENAEEKDDSVTTLSDDETTSNNDGGIVAYTIGEPSESENTQNIEKSENTENEQNIEKSEPTENTENTEIKEVADVQTEEQRPVVEINNYPRVTVTDEKDDPLFEPTVLKEENSGKQLEALLTPVDSINEENEEKVQKEQNQETPAESSNNAANVEKSSPEEKAKEANEESDDDSNVIFIISSSPWIQRTYYRPRVNLFNSLSNVYHYPTHFSRFVRPSRSRYSYITPSYGFRSYGSRSCGLNSRGFGGFGTRNFGGFGNGFGNSFGINGLYNFGL</sequence>
<feature type="compositionally biased region" description="Basic and acidic residues" evidence="1">
    <location>
        <begin position="137"/>
        <end position="153"/>
    </location>
</feature>
<evidence type="ECO:0000256" key="1">
    <source>
        <dbReference type="SAM" id="MobiDB-lite"/>
    </source>
</evidence>
<dbReference type="PANTHER" id="PTHR20930:SF0">
    <property type="entry name" value="PROTEIN ILRUN"/>
    <property type="match status" value="1"/>
</dbReference>
<dbReference type="SMART" id="SM00666">
    <property type="entry name" value="PB1"/>
    <property type="match status" value="1"/>
</dbReference>
<dbReference type="InterPro" id="IPR053793">
    <property type="entry name" value="PB1-like"/>
</dbReference>
<keyword evidence="4" id="KW-1185">Reference proteome</keyword>
<feature type="compositionally biased region" description="Basic and acidic residues" evidence="1">
    <location>
        <begin position="160"/>
        <end position="175"/>
    </location>
</feature>
<comment type="caution">
    <text evidence="3">The sequence shown here is derived from an EMBL/GenBank/DDBJ whole genome shotgun (WGS) entry which is preliminary data.</text>
</comment>
<reference evidence="3 4" key="1">
    <citation type="submission" date="2018-06" db="EMBL/GenBank/DDBJ databases">
        <title>Comparative genomics reveals the genomic features of Rhizophagus irregularis, R. cerebriforme, R. diaphanum and Gigaspora rosea, and their symbiotic lifestyle signature.</title>
        <authorList>
            <person name="Morin E."/>
            <person name="San Clemente H."/>
            <person name="Chen E.C.H."/>
            <person name="De La Providencia I."/>
            <person name="Hainaut M."/>
            <person name="Kuo A."/>
            <person name="Kohler A."/>
            <person name="Murat C."/>
            <person name="Tang N."/>
            <person name="Roy S."/>
            <person name="Loubradou J."/>
            <person name="Henrissat B."/>
            <person name="Grigoriev I.V."/>
            <person name="Corradi N."/>
            <person name="Roux C."/>
            <person name="Martin F.M."/>
        </authorList>
    </citation>
    <scope>NUCLEOTIDE SEQUENCE [LARGE SCALE GENOMIC DNA]</scope>
    <source>
        <strain evidence="3 4">DAOM 227022</strain>
    </source>
</reference>
<evidence type="ECO:0000313" key="3">
    <source>
        <dbReference type="EMBL" id="RIA82877.1"/>
    </source>
</evidence>
<dbReference type="EMBL" id="QKYT01000621">
    <property type="protein sequence ID" value="RIA82877.1"/>
    <property type="molecule type" value="Genomic_DNA"/>
</dbReference>
<dbReference type="OrthoDB" id="661148at2759"/>
<dbReference type="CDD" id="cd05992">
    <property type="entry name" value="PB1"/>
    <property type="match status" value="1"/>
</dbReference>
<evidence type="ECO:0000313" key="4">
    <source>
        <dbReference type="Proteomes" id="UP000265703"/>
    </source>
</evidence>
<dbReference type="InterPro" id="IPR000270">
    <property type="entry name" value="PB1_dom"/>
</dbReference>
<organism evidence="3 4">
    <name type="scientific">Glomus cerebriforme</name>
    <dbReference type="NCBI Taxonomy" id="658196"/>
    <lineage>
        <taxon>Eukaryota</taxon>
        <taxon>Fungi</taxon>
        <taxon>Fungi incertae sedis</taxon>
        <taxon>Mucoromycota</taxon>
        <taxon>Glomeromycotina</taxon>
        <taxon>Glomeromycetes</taxon>
        <taxon>Glomerales</taxon>
        <taxon>Glomeraceae</taxon>
        <taxon>Glomus</taxon>
    </lineage>
</organism>
<gene>
    <name evidence="3" type="ORF">C1645_743464</name>
</gene>
<name>A0A397SFY0_9GLOM</name>